<dbReference type="GO" id="GO:0000166">
    <property type="term" value="F:nucleotide binding"/>
    <property type="evidence" value="ECO:0007669"/>
    <property type="project" value="UniProtKB-KW"/>
</dbReference>
<keyword evidence="2" id="KW-0645">Protease</keyword>
<dbReference type="InterPro" id="IPR009003">
    <property type="entry name" value="Peptidase_S1_PA"/>
</dbReference>
<dbReference type="GO" id="GO:0003968">
    <property type="term" value="F:RNA-directed RNA polymerase activity"/>
    <property type="evidence" value="ECO:0007669"/>
    <property type="project" value="UniProtKB-KW"/>
</dbReference>
<evidence type="ECO:0000256" key="4">
    <source>
        <dbReference type="ARBA" id="ARBA00022695"/>
    </source>
</evidence>
<dbReference type="SUPFAM" id="SSF56672">
    <property type="entry name" value="DNA/RNA polymerases"/>
    <property type="match status" value="1"/>
</dbReference>
<dbReference type="EMBL" id="MN034816">
    <property type="protein sequence ID" value="QDH89438.1"/>
    <property type="molecule type" value="Genomic_RNA"/>
</dbReference>
<gene>
    <name evidence="7" type="ORF">H4RhizoLitter20292_000004</name>
</gene>
<evidence type="ECO:0000256" key="3">
    <source>
        <dbReference type="ARBA" id="ARBA00022679"/>
    </source>
</evidence>
<evidence type="ECO:0008006" key="8">
    <source>
        <dbReference type="Google" id="ProtNLM"/>
    </source>
</evidence>
<evidence type="ECO:0000256" key="1">
    <source>
        <dbReference type="ARBA" id="ARBA00022484"/>
    </source>
</evidence>
<keyword evidence="3" id="KW-0808">Transferase</keyword>
<reference evidence="7" key="1">
    <citation type="submission" date="2019-05" db="EMBL/GenBank/DDBJ databases">
        <title>Metatranscriptomic reconstruction reveals RNA viruses with the potential to shape carbon cycling in soil.</title>
        <authorList>
            <person name="Starr E.P."/>
            <person name="Nuccio E."/>
            <person name="Pett-Ridge J."/>
            <person name="Banfield J.F."/>
            <person name="Firestone M.K."/>
        </authorList>
    </citation>
    <scope>NUCLEOTIDE SEQUENCE</scope>
    <source>
        <strain evidence="7">H4_Rhizo_Litter_20_scaffold_292</strain>
    </source>
</reference>
<keyword evidence="1" id="KW-0696">RNA-directed RNA polymerase</keyword>
<evidence type="ECO:0000256" key="5">
    <source>
        <dbReference type="ARBA" id="ARBA00022741"/>
    </source>
</evidence>
<keyword evidence="4" id="KW-0548">Nucleotidyltransferase</keyword>
<organism evidence="7">
    <name type="scientific">Picornavirales sp</name>
    <dbReference type="NCBI Taxonomy" id="1955153"/>
    <lineage>
        <taxon>Viruses</taxon>
        <taxon>Riboviria</taxon>
        <taxon>Orthornavirae</taxon>
        <taxon>Pisuviricota</taxon>
        <taxon>Pisoniviricetes</taxon>
        <taxon>Picornavirales</taxon>
    </lineage>
</organism>
<sequence length="249" mass="28080">MSGSPFLLRNRKYARKILGIHTAGSTYHGFCALLTSEEVQAQCAKFENTPRPVDTPPVGNMKHESWVPQGCRLVQVVAKSESPRMADTSNIIRSPIHGIFPSTKKPAHLKPDATHSPFKMAVHEYFQPHAKTQPQDKKILEHVVTYIKQHKIQKTRSNRTLTFLEALNTPLDMLTRSTMVINTASGYPNCIKPGHGPGKSDFIVTIAWVLANAQEFSEEDRAHYTKWLLRAPQTLPKNINFQLLFAFLL</sequence>
<evidence type="ECO:0000256" key="2">
    <source>
        <dbReference type="ARBA" id="ARBA00022670"/>
    </source>
</evidence>
<dbReference type="SUPFAM" id="SSF50494">
    <property type="entry name" value="Trypsin-like serine proteases"/>
    <property type="match status" value="1"/>
</dbReference>
<dbReference type="InterPro" id="IPR043502">
    <property type="entry name" value="DNA/RNA_pol_sf"/>
</dbReference>
<keyword evidence="5" id="KW-0547">Nucleotide-binding</keyword>
<accession>A0A514D733</accession>
<dbReference type="GO" id="GO:0008233">
    <property type="term" value="F:peptidase activity"/>
    <property type="evidence" value="ECO:0007669"/>
    <property type="project" value="UniProtKB-KW"/>
</dbReference>
<proteinExistence type="predicted"/>
<evidence type="ECO:0000256" key="6">
    <source>
        <dbReference type="ARBA" id="ARBA00022801"/>
    </source>
</evidence>
<dbReference type="GO" id="GO:0006508">
    <property type="term" value="P:proteolysis"/>
    <property type="evidence" value="ECO:0007669"/>
    <property type="project" value="UniProtKB-KW"/>
</dbReference>
<evidence type="ECO:0000313" key="7">
    <source>
        <dbReference type="EMBL" id="QDH89438.1"/>
    </source>
</evidence>
<keyword evidence="6" id="KW-0378">Hydrolase</keyword>
<name>A0A514D733_9VIRU</name>
<protein>
    <recommendedName>
        <fullName evidence="8">RNA-dependent RNA polymerase</fullName>
    </recommendedName>
</protein>